<name>B8MH58_TALSN</name>
<dbReference type="PhylomeDB" id="B8MH58"/>
<dbReference type="PANTHER" id="PTHR13593">
    <property type="match status" value="1"/>
</dbReference>
<dbReference type="Gene3D" id="3.20.20.190">
    <property type="entry name" value="Phosphatidylinositol (PI) phosphodiesterase"/>
    <property type="match status" value="1"/>
</dbReference>
<feature type="chain" id="PRO_5002877589" description="PLC-like phosphodiesterase" evidence="1">
    <location>
        <begin position="19"/>
        <end position="293"/>
    </location>
</feature>
<dbReference type="OMA" id="YYFETPF"/>
<feature type="signal peptide" evidence="1">
    <location>
        <begin position="1"/>
        <end position="18"/>
    </location>
</feature>
<dbReference type="eggNOG" id="ENOG502RUV2">
    <property type="taxonomic scope" value="Eukaryota"/>
</dbReference>
<dbReference type="InterPro" id="IPR051057">
    <property type="entry name" value="PI-PLC_domain"/>
</dbReference>
<keyword evidence="1" id="KW-0732">Signal</keyword>
<evidence type="ECO:0000256" key="1">
    <source>
        <dbReference type="SAM" id="SignalP"/>
    </source>
</evidence>
<dbReference type="HOGENOM" id="CLU_037358_2_1_1"/>
<dbReference type="SUPFAM" id="SSF51695">
    <property type="entry name" value="PLC-like phosphodiesterases"/>
    <property type="match status" value="1"/>
</dbReference>
<dbReference type="InterPro" id="IPR017946">
    <property type="entry name" value="PLC-like_Pdiesterase_TIM-brl"/>
</dbReference>
<dbReference type="GO" id="GO:0008081">
    <property type="term" value="F:phosphoric diester hydrolase activity"/>
    <property type="evidence" value="ECO:0007669"/>
    <property type="project" value="InterPro"/>
</dbReference>
<dbReference type="GO" id="GO:0006629">
    <property type="term" value="P:lipid metabolic process"/>
    <property type="evidence" value="ECO:0007669"/>
    <property type="project" value="InterPro"/>
</dbReference>
<proteinExistence type="predicted"/>
<dbReference type="RefSeq" id="XP_002484106.1">
    <property type="nucleotide sequence ID" value="XM_002484061.1"/>
</dbReference>
<evidence type="ECO:0000313" key="3">
    <source>
        <dbReference type="Proteomes" id="UP000001745"/>
    </source>
</evidence>
<protein>
    <recommendedName>
        <fullName evidence="4">PLC-like phosphodiesterase</fullName>
    </recommendedName>
</protein>
<dbReference type="PANTHER" id="PTHR13593:SF146">
    <property type="entry name" value="PLC-LIKE PHOSPHODIESTERASE"/>
    <property type="match status" value="1"/>
</dbReference>
<reference evidence="3" key="1">
    <citation type="journal article" date="2015" name="Genome Announc.">
        <title>Genome sequence of the AIDS-associated pathogen Penicillium marneffei (ATCC18224) and its near taxonomic relative Talaromyces stipitatus (ATCC10500).</title>
        <authorList>
            <person name="Nierman W.C."/>
            <person name="Fedorova-Abrams N.D."/>
            <person name="Andrianopoulos A."/>
        </authorList>
    </citation>
    <scope>NUCLEOTIDE SEQUENCE [LARGE SCALE GENOMIC DNA]</scope>
    <source>
        <strain evidence="3">ATCC 10500 / CBS 375.48 / QM 6759 / NRRL 1006</strain>
    </source>
</reference>
<dbReference type="InParanoid" id="B8MH58"/>
<evidence type="ECO:0008006" key="4">
    <source>
        <dbReference type="Google" id="ProtNLM"/>
    </source>
</evidence>
<sequence length="293" mass="31256">MRLTTAFSLLTAAAAAAAQCNGQTAYCSRPFSNITFIGAHDSPFIGSGLSDNQNINITAQLDMGIRFLQGQTHYFLNELTMCHTSCILEDAGPLSGFLSEIKVWLDSHPQEVVMVLVTNGDNVGIGNFSAAFEESGIDGYAFVPSTSPGVLPMGQWPTLQELIDQGKRVVAFLDYGADMSSVPYILDEFSYYFETPFDVTDSTFSDCSINRPSGASADGRMYIVNHFLDEDILGIDIPDRADAATTNAVSGTGSIGAQAQLCEGLYGRAPNGILLDWTDKGDGIGAQNAINGV</sequence>
<dbReference type="AlphaFoldDB" id="B8MH58"/>
<dbReference type="STRING" id="441959.B8MH58"/>
<accession>B8MH58</accession>
<dbReference type="OrthoDB" id="7984201at2759"/>
<organism evidence="2 3">
    <name type="scientific">Talaromyces stipitatus (strain ATCC 10500 / CBS 375.48 / QM 6759 / NRRL 1006)</name>
    <name type="common">Penicillium stipitatum</name>
    <dbReference type="NCBI Taxonomy" id="441959"/>
    <lineage>
        <taxon>Eukaryota</taxon>
        <taxon>Fungi</taxon>
        <taxon>Dikarya</taxon>
        <taxon>Ascomycota</taxon>
        <taxon>Pezizomycotina</taxon>
        <taxon>Eurotiomycetes</taxon>
        <taxon>Eurotiomycetidae</taxon>
        <taxon>Eurotiales</taxon>
        <taxon>Trichocomaceae</taxon>
        <taxon>Talaromyces</taxon>
        <taxon>Talaromyces sect. Talaromyces</taxon>
    </lineage>
</organism>
<dbReference type="VEuPathDB" id="FungiDB:TSTA_019350"/>
<gene>
    <name evidence="2" type="ORF">TSTA_019350</name>
</gene>
<dbReference type="Proteomes" id="UP000001745">
    <property type="component" value="Unassembled WGS sequence"/>
</dbReference>
<dbReference type="EMBL" id="EQ962656">
    <property type="protein sequence ID" value="EED16872.1"/>
    <property type="molecule type" value="Genomic_DNA"/>
</dbReference>
<keyword evidence="3" id="KW-1185">Reference proteome</keyword>
<evidence type="ECO:0000313" key="2">
    <source>
        <dbReference type="EMBL" id="EED16872.1"/>
    </source>
</evidence>
<dbReference type="GeneID" id="8104630"/>
<dbReference type="Pfam" id="PF26146">
    <property type="entry name" value="PI-PLC_X"/>
    <property type="match status" value="1"/>
</dbReference>